<dbReference type="PANTHER" id="PTHR35174">
    <property type="entry name" value="BLL7171 PROTEIN-RELATED"/>
    <property type="match status" value="1"/>
</dbReference>
<dbReference type="SUPFAM" id="SSF54909">
    <property type="entry name" value="Dimeric alpha+beta barrel"/>
    <property type="match status" value="1"/>
</dbReference>
<feature type="domain" description="YCII-related" evidence="2">
    <location>
        <begin position="50"/>
        <end position="110"/>
    </location>
</feature>
<evidence type="ECO:0000313" key="3">
    <source>
        <dbReference type="EMBL" id="GLR69527.1"/>
    </source>
</evidence>
<dbReference type="EMBL" id="BSOT01000005">
    <property type="protein sequence ID" value="GLR69527.1"/>
    <property type="molecule type" value="Genomic_DNA"/>
</dbReference>
<gene>
    <name evidence="3" type="ORF">GCM10007852_04350</name>
</gene>
<dbReference type="Pfam" id="PF03795">
    <property type="entry name" value="YCII"/>
    <property type="match status" value="1"/>
</dbReference>
<protein>
    <recommendedName>
        <fullName evidence="2">YCII-related domain-containing protein</fullName>
    </recommendedName>
</protein>
<reference evidence="3" key="2">
    <citation type="submission" date="2023-01" db="EMBL/GenBank/DDBJ databases">
        <title>Draft genome sequence of Agaribacter marinus strain NBRC 110023.</title>
        <authorList>
            <person name="Sun Q."/>
            <person name="Mori K."/>
        </authorList>
    </citation>
    <scope>NUCLEOTIDE SEQUENCE</scope>
    <source>
        <strain evidence="3">NBRC 110023</strain>
    </source>
</reference>
<comment type="caution">
    <text evidence="3">The sequence shown here is derived from an EMBL/GenBank/DDBJ whole genome shotgun (WGS) entry which is preliminary data.</text>
</comment>
<name>A0AA37WH47_9ALTE</name>
<keyword evidence="4" id="KW-1185">Reference proteome</keyword>
<dbReference type="AlphaFoldDB" id="A0AA37WH47"/>
<proteinExistence type="inferred from homology"/>
<evidence type="ECO:0000256" key="1">
    <source>
        <dbReference type="ARBA" id="ARBA00007689"/>
    </source>
</evidence>
<comment type="similarity">
    <text evidence="1">Belongs to the YciI family.</text>
</comment>
<organism evidence="3 4">
    <name type="scientific">Agaribacter marinus</name>
    <dbReference type="NCBI Taxonomy" id="1431249"/>
    <lineage>
        <taxon>Bacteria</taxon>
        <taxon>Pseudomonadati</taxon>
        <taxon>Pseudomonadota</taxon>
        <taxon>Gammaproteobacteria</taxon>
        <taxon>Alteromonadales</taxon>
        <taxon>Alteromonadaceae</taxon>
        <taxon>Agaribacter</taxon>
    </lineage>
</organism>
<dbReference type="InterPro" id="IPR005545">
    <property type="entry name" value="YCII"/>
</dbReference>
<sequence length="113" mass="12371">MSNKTFLCVVRSEAGECEKPSPSDMEKAFAMFQAWQEKFADNILDMGGKLSSEGAVVRQESIVDGPFVELKEIIGGYMMLSAATLEDAAVVIKESPMVNNKGSSFEIREICKP</sequence>
<dbReference type="Proteomes" id="UP001156601">
    <property type="component" value="Unassembled WGS sequence"/>
</dbReference>
<reference evidence="3" key="1">
    <citation type="journal article" date="2014" name="Int. J. Syst. Evol. Microbiol.">
        <title>Complete genome sequence of Corynebacterium casei LMG S-19264T (=DSM 44701T), isolated from a smear-ripened cheese.</title>
        <authorList>
            <consortium name="US DOE Joint Genome Institute (JGI-PGF)"/>
            <person name="Walter F."/>
            <person name="Albersmeier A."/>
            <person name="Kalinowski J."/>
            <person name="Ruckert C."/>
        </authorList>
    </citation>
    <scope>NUCLEOTIDE SEQUENCE</scope>
    <source>
        <strain evidence="3">NBRC 110023</strain>
    </source>
</reference>
<dbReference type="PANTHER" id="PTHR35174:SF1">
    <property type="entry name" value="BLL0086 PROTEIN"/>
    <property type="match status" value="1"/>
</dbReference>
<dbReference type="InterPro" id="IPR011008">
    <property type="entry name" value="Dimeric_a/b-barrel"/>
</dbReference>
<dbReference type="RefSeq" id="WP_284215855.1">
    <property type="nucleotide sequence ID" value="NZ_BSOT01000005.1"/>
</dbReference>
<evidence type="ECO:0000313" key="4">
    <source>
        <dbReference type="Proteomes" id="UP001156601"/>
    </source>
</evidence>
<accession>A0AA37WH47</accession>
<dbReference type="Gene3D" id="3.30.70.1060">
    <property type="entry name" value="Dimeric alpha+beta barrel"/>
    <property type="match status" value="1"/>
</dbReference>
<evidence type="ECO:0000259" key="2">
    <source>
        <dbReference type="Pfam" id="PF03795"/>
    </source>
</evidence>